<evidence type="ECO:0000313" key="2">
    <source>
        <dbReference type="Proteomes" id="UP000249123"/>
    </source>
</evidence>
<name>A0A062TT29_9PROT</name>
<gene>
    <name evidence="1" type="ORF">HY3_07825</name>
</gene>
<dbReference type="EMBL" id="AWFB01000004">
    <property type="protein sequence ID" value="RAN35440.1"/>
    <property type="molecule type" value="Genomic_DNA"/>
</dbReference>
<dbReference type="Proteomes" id="UP000249123">
    <property type="component" value="Unassembled WGS sequence"/>
</dbReference>
<protein>
    <submittedName>
        <fullName evidence="1">Uncharacterized protein</fullName>
    </submittedName>
</protein>
<reference evidence="1 2" key="1">
    <citation type="submission" date="2013-04" db="EMBL/GenBank/DDBJ databases">
        <title>Hyphomonas sp. T24B3 Genome Sequencing.</title>
        <authorList>
            <person name="Lai Q."/>
            <person name="Shao Z."/>
        </authorList>
    </citation>
    <scope>NUCLEOTIDE SEQUENCE [LARGE SCALE GENOMIC DNA]</scope>
    <source>
        <strain evidence="1 2">T24B3</strain>
    </source>
</reference>
<accession>A0A062TT29</accession>
<dbReference type="STRING" id="1280941.HY2_12660"/>
<evidence type="ECO:0000313" key="1">
    <source>
        <dbReference type="EMBL" id="RAN35440.1"/>
    </source>
</evidence>
<accession>A0A328JU19</accession>
<dbReference type="AlphaFoldDB" id="A0A062TT29"/>
<comment type="caution">
    <text evidence="1">The sequence shown here is derived from an EMBL/GenBank/DDBJ whole genome shotgun (WGS) entry which is preliminary data.</text>
</comment>
<sequence>MVEIGINWVGSYVSARLLPEFCQNMETDSRYIRHNVDKREP</sequence>
<organism evidence="1 2">
    <name type="scientific">Hyphomonas pacifica</name>
    <dbReference type="NCBI Taxonomy" id="1280941"/>
    <lineage>
        <taxon>Bacteria</taxon>
        <taxon>Pseudomonadati</taxon>
        <taxon>Pseudomonadota</taxon>
        <taxon>Alphaproteobacteria</taxon>
        <taxon>Hyphomonadales</taxon>
        <taxon>Hyphomonadaceae</taxon>
        <taxon>Hyphomonas</taxon>
    </lineage>
</organism>
<proteinExistence type="predicted"/>
<keyword evidence="2" id="KW-1185">Reference proteome</keyword>